<organism evidence="1 2">
    <name type="scientific">Dentiscutata heterogama</name>
    <dbReference type="NCBI Taxonomy" id="1316150"/>
    <lineage>
        <taxon>Eukaryota</taxon>
        <taxon>Fungi</taxon>
        <taxon>Fungi incertae sedis</taxon>
        <taxon>Mucoromycota</taxon>
        <taxon>Glomeromycotina</taxon>
        <taxon>Glomeromycetes</taxon>
        <taxon>Diversisporales</taxon>
        <taxon>Gigasporaceae</taxon>
        <taxon>Dentiscutata</taxon>
    </lineage>
</organism>
<name>A0ACA9NVU4_9GLOM</name>
<protein>
    <submittedName>
        <fullName evidence="1">962_t:CDS:1</fullName>
    </submittedName>
</protein>
<sequence length="239" mass="28824">DDMNQVRLNEPDKHEEWFFTNKFYEYSLTPSIEFFKQRILESVISYYIVVSGATCVGKSTVIKQIGKYIENKEFEECLVNESILKGDEYLLKLKEENIRAFEYGLLNRYHNRHIELAKEINFKQFVIVDRKIFDGDIYKRVYGFDEEVIIKEQRPRLINTQMLVFFITCSDKKLKHNFNSRRKNVFILNQTKKIRKYYEDDFLKVYPDAILIENNSKIEDMVDEIINHIDLFLVNFEIY</sequence>
<keyword evidence="2" id="KW-1185">Reference proteome</keyword>
<feature type="non-terminal residue" evidence="1">
    <location>
        <position position="1"/>
    </location>
</feature>
<dbReference type="Proteomes" id="UP000789702">
    <property type="component" value="Unassembled WGS sequence"/>
</dbReference>
<dbReference type="EMBL" id="CAJVPU010021118">
    <property type="protein sequence ID" value="CAG8679760.1"/>
    <property type="molecule type" value="Genomic_DNA"/>
</dbReference>
<accession>A0ACA9NVU4</accession>
<reference evidence="1" key="1">
    <citation type="submission" date="2021-06" db="EMBL/GenBank/DDBJ databases">
        <authorList>
            <person name="Kallberg Y."/>
            <person name="Tangrot J."/>
            <person name="Rosling A."/>
        </authorList>
    </citation>
    <scope>NUCLEOTIDE SEQUENCE</scope>
    <source>
        <strain evidence="1">IL203A</strain>
    </source>
</reference>
<evidence type="ECO:0000313" key="1">
    <source>
        <dbReference type="EMBL" id="CAG8679760.1"/>
    </source>
</evidence>
<comment type="caution">
    <text evidence="1">The sequence shown here is derived from an EMBL/GenBank/DDBJ whole genome shotgun (WGS) entry which is preliminary data.</text>
</comment>
<evidence type="ECO:0000313" key="2">
    <source>
        <dbReference type="Proteomes" id="UP000789702"/>
    </source>
</evidence>
<proteinExistence type="predicted"/>
<gene>
    <name evidence="1" type="ORF">DHETER_LOCUS10587</name>
</gene>